<keyword evidence="1" id="KW-0812">Transmembrane</keyword>
<evidence type="ECO:0000313" key="2">
    <source>
        <dbReference type="EMBL" id="KLV02838.1"/>
    </source>
</evidence>
<name>A0A0J1GSZ2_9GAMM</name>
<organism evidence="2 3">
    <name type="scientific">Photobacterium aphoticum</name>
    <dbReference type="NCBI Taxonomy" id="754436"/>
    <lineage>
        <taxon>Bacteria</taxon>
        <taxon>Pseudomonadati</taxon>
        <taxon>Pseudomonadota</taxon>
        <taxon>Gammaproteobacteria</taxon>
        <taxon>Vibrionales</taxon>
        <taxon>Vibrionaceae</taxon>
        <taxon>Photobacterium</taxon>
    </lineage>
</organism>
<evidence type="ECO:0000256" key="1">
    <source>
        <dbReference type="SAM" id="Phobius"/>
    </source>
</evidence>
<reference evidence="2 3" key="1">
    <citation type="submission" date="2015-05" db="EMBL/GenBank/DDBJ databases">
        <title>Photobacterium galathea sp. nov.</title>
        <authorList>
            <person name="Machado H."/>
            <person name="Gram L."/>
        </authorList>
    </citation>
    <scope>NUCLEOTIDE SEQUENCE [LARGE SCALE GENOMIC DNA]</scope>
    <source>
        <strain evidence="2 3">DSM 25995</strain>
    </source>
</reference>
<evidence type="ECO:0008006" key="4">
    <source>
        <dbReference type="Google" id="ProtNLM"/>
    </source>
</evidence>
<dbReference type="PATRIC" id="fig|754436.4.peg.413"/>
<feature type="transmembrane region" description="Helical" evidence="1">
    <location>
        <begin position="49"/>
        <end position="71"/>
    </location>
</feature>
<dbReference type="EMBL" id="LDOV01000003">
    <property type="protein sequence ID" value="KLV02838.1"/>
    <property type="molecule type" value="Genomic_DNA"/>
</dbReference>
<accession>A0A0J1GSZ2</accession>
<evidence type="ECO:0000313" key="3">
    <source>
        <dbReference type="Proteomes" id="UP000036426"/>
    </source>
</evidence>
<gene>
    <name evidence="2" type="ORF">ABT58_01935</name>
</gene>
<dbReference type="InterPro" id="IPR045584">
    <property type="entry name" value="Pilin-like"/>
</dbReference>
<dbReference type="AlphaFoldDB" id="A0A0J1GSZ2"/>
<sequence>MLENTEKQKGPGCLGFVIGGMSFIPLIGVLFGIVAIIWGFNVKSKKLKVVGLCGITSTFVLYGTLGYFGFVQEGGVYDDLRSELVKVQLTSSVQAVELYKVQNGAYPTSLEVLQKSLPEGSLVDLNDAALVSISGEKLYYYIVIDENHYHIRSHGRDGIINTLDDILPSPIENLGLVADYQVGNGL</sequence>
<keyword evidence="3" id="KW-1185">Reference proteome</keyword>
<dbReference type="Proteomes" id="UP000036426">
    <property type="component" value="Unassembled WGS sequence"/>
</dbReference>
<dbReference type="Gene3D" id="3.30.700.10">
    <property type="entry name" value="Glycoprotein, Type 4 Pilin"/>
    <property type="match status" value="1"/>
</dbReference>
<feature type="transmembrane region" description="Helical" evidence="1">
    <location>
        <begin position="12"/>
        <end position="37"/>
    </location>
</feature>
<comment type="caution">
    <text evidence="2">The sequence shown here is derived from an EMBL/GenBank/DDBJ whole genome shotgun (WGS) entry which is preliminary data.</text>
</comment>
<protein>
    <recommendedName>
        <fullName evidence="4">Type II secretion system protein GspG C-terminal domain-containing protein</fullName>
    </recommendedName>
</protein>
<keyword evidence="1" id="KW-1133">Transmembrane helix</keyword>
<proteinExistence type="predicted"/>
<keyword evidence="1" id="KW-0472">Membrane</keyword>
<dbReference type="SUPFAM" id="SSF54523">
    <property type="entry name" value="Pili subunits"/>
    <property type="match status" value="1"/>
</dbReference>